<dbReference type="InterPro" id="IPR050268">
    <property type="entry name" value="NADH-dep_flavin_reductase"/>
</dbReference>
<sequence length="208" mass="23429">MHMHTLFVRFQSTISRHLITQEKFKDSMGKIASQAMILSSASKNTVPHSQLRGLTVSSVTSLSLKPQPLIQFNLQLPSFTSEALHETNCFAIHLLIPNKVSIELAKNFSKGAIKNEADSTFSPTKPFENLVEHVHYDTYRIAGSDLVIPILKNSERVLLCEKKEVFRVGDHEIWVGKVEDILVNEEKTTGGLLYCNRNFHLLGNKITN</sequence>
<keyword evidence="1" id="KW-0560">Oxidoreductase</keyword>
<dbReference type="SUPFAM" id="SSF50475">
    <property type="entry name" value="FMN-binding split barrel"/>
    <property type="match status" value="1"/>
</dbReference>
<dbReference type="Proteomes" id="UP000509704">
    <property type="component" value="Chromosome 2"/>
</dbReference>
<dbReference type="InterPro" id="IPR012349">
    <property type="entry name" value="Split_barrel_FMN-bd"/>
</dbReference>
<dbReference type="Pfam" id="PF01613">
    <property type="entry name" value="Flavin_Reduct"/>
    <property type="match status" value="1"/>
</dbReference>
<reference evidence="3 4" key="1">
    <citation type="submission" date="2020-07" db="EMBL/GenBank/DDBJ databases">
        <title>The yeast mating-type switching endonuclease HO is a domesticated member of an unorthodox homing genetic element family.</title>
        <authorList>
            <person name="Coughlan A.Y."/>
            <person name="Lombardi L."/>
            <person name="Braun-Galleani S."/>
            <person name="Martos A.R."/>
            <person name="Galeote V."/>
            <person name="Bigey F."/>
            <person name="Dequin S."/>
            <person name="Byrne K.P."/>
            <person name="Wolfe K.H."/>
        </authorList>
    </citation>
    <scope>NUCLEOTIDE SEQUENCE [LARGE SCALE GENOMIC DNA]</scope>
    <source>
        <strain evidence="3 4">NRRL Y-6702</strain>
    </source>
</reference>
<evidence type="ECO:0000313" key="4">
    <source>
        <dbReference type="Proteomes" id="UP000509704"/>
    </source>
</evidence>
<feature type="domain" description="Flavin reductase like" evidence="2">
    <location>
        <begin position="28"/>
        <end position="201"/>
    </location>
</feature>
<dbReference type="Gene3D" id="2.30.110.10">
    <property type="entry name" value="Electron Transport, Fmn-binding Protein, Chain A"/>
    <property type="match status" value="1"/>
</dbReference>
<proteinExistence type="predicted"/>
<dbReference type="OrthoDB" id="2015405at2759"/>
<dbReference type="PANTHER" id="PTHR30466">
    <property type="entry name" value="FLAVIN REDUCTASE"/>
    <property type="match status" value="1"/>
</dbReference>
<dbReference type="KEGG" id="zmk:HG535_0B06060"/>
<dbReference type="SMART" id="SM00903">
    <property type="entry name" value="Flavin_Reduct"/>
    <property type="match status" value="1"/>
</dbReference>
<evidence type="ECO:0000259" key="2">
    <source>
        <dbReference type="SMART" id="SM00903"/>
    </source>
</evidence>
<gene>
    <name evidence="3" type="ORF">HG535_0B06060</name>
</gene>
<dbReference type="GeneID" id="59235224"/>
<dbReference type="GO" id="GO:0042602">
    <property type="term" value="F:riboflavin reductase (NADPH) activity"/>
    <property type="evidence" value="ECO:0007669"/>
    <property type="project" value="TreeGrafter"/>
</dbReference>
<evidence type="ECO:0000256" key="1">
    <source>
        <dbReference type="ARBA" id="ARBA00023002"/>
    </source>
</evidence>
<protein>
    <recommendedName>
        <fullName evidence="2">Flavin reductase like domain-containing protein</fullName>
    </recommendedName>
</protein>
<accession>A0A7H9B1A8</accession>
<evidence type="ECO:0000313" key="3">
    <source>
        <dbReference type="EMBL" id="QLG71562.1"/>
    </source>
</evidence>
<name>A0A7H9B1A8_ZYGMR</name>
<organism evidence="3 4">
    <name type="scientific">Zygotorulaspora mrakii</name>
    <name type="common">Zygosaccharomyces mrakii</name>
    <dbReference type="NCBI Taxonomy" id="42260"/>
    <lineage>
        <taxon>Eukaryota</taxon>
        <taxon>Fungi</taxon>
        <taxon>Dikarya</taxon>
        <taxon>Ascomycota</taxon>
        <taxon>Saccharomycotina</taxon>
        <taxon>Saccharomycetes</taxon>
        <taxon>Saccharomycetales</taxon>
        <taxon>Saccharomycetaceae</taxon>
        <taxon>Zygotorulaspora</taxon>
    </lineage>
</organism>
<keyword evidence="4" id="KW-1185">Reference proteome</keyword>
<dbReference type="GO" id="GO:0010181">
    <property type="term" value="F:FMN binding"/>
    <property type="evidence" value="ECO:0007669"/>
    <property type="project" value="InterPro"/>
</dbReference>
<dbReference type="EMBL" id="CP058605">
    <property type="protein sequence ID" value="QLG71562.1"/>
    <property type="molecule type" value="Genomic_DNA"/>
</dbReference>
<dbReference type="RefSeq" id="XP_037143290.1">
    <property type="nucleotide sequence ID" value="XM_037287395.1"/>
</dbReference>
<dbReference type="AlphaFoldDB" id="A0A7H9B1A8"/>
<dbReference type="PANTHER" id="PTHR30466:SF1">
    <property type="entry name" value="FMN REDUCTASE (NADH) RUTF"/>
    <property type="match status" value="1"/>
</dbReference>
<dbReference type="InterPro" id="IPR002563">
    <property type="entry name" value="Flavin_Rdtase-like_dom"/>
</dbReference>